<name>A0ABM9W964_9FIRM</name>
<keyword evidence="1" id="KW-0472">Membrane</keyword>
<dbReference type="EMBL" id="FCOW01000027">
    <property type="protein sequence ID" value="CVK21035.1"/>
    <property type="molecule type" value="Genomic_DNA"/>
</dbReference>
<keyword evidence="1" id="KW-0812">Transmembrane</keyword>
<comment type="caution">
    <text evidence="2">The sequence shown here is derived from an EMBL/GenBank/DDBJ whole genome shotgun (WGS) entry which is preliminary data.</text>
</comment>
<feature type="transmembrane region" description="Helical" evidence="1">
    <location>
        <begin position="287"/>
        <end position="304"/>
    </location>
</feature>
<protein>
    <recommendedName>
        <fullName evidence="4">Multidrug resistance efflux transporter family protein</fullName>
    </recommendedName>
</protein>
<feature type="transmembrane region" description="Helical" evidence="1">
    <location>
        <begin position="160"/>
        <end position="177"/>
    </location>
</feature>
<feature type="transmembrane region" description="Helical" evidence="1">
    <location>
        <begin position="71"/>
        <end position="92"/>
    </location>
</feature>
<dbReference type="RefSeq" id="WP_075757868.1">
    <property type="nucleotide sequence ID" value="NZ_CP146991.1"/>
</dbReference>
<accession>A0ABM9W964</accession>
<feature type="transmembrane region" description="Helical" evidence="1">
    <location>
        <begin position="31"/>
        <end position="51"/>
    </location>
</feature>
<keyword evidence="3" id="KW-1185">Reference proteome</keyword>
<evidence type="ECO:0000313" key="2">
    <source>
        <dbReference type="EMBL" id="CVK21035.1"/>
    </source>
</evidence>
<feature type="transmembrane region" description="Helical" evidence="1">
    <location>
        <begin position="225"/>
        <end position="246"/>
    </location>
</feature>
<evidence type="ECO:0000256" key="1">
    <source>
        <dbReference type="SAM" id="Phobius"/>
    </source>
</evidence>
<gene>
    <name evidence="2" type="ORF">SSPH_03712</name>
</gene>
<dbReference type="Pfam" id="PF13536">
    <property type="entry name" value="EmrE"/>
    <property type="match status" value="1"/>
</dbReference>
<feature type="transmembrane region" description="Helical" evidence="1">
    <location>
        <begin position="129"/>
        <end position="148"/>
    </location>
</feature>
<feature type="transmembrane region" description="Helical" evidence="1">
    <location>
        <begin position="258"/>
        <end position="281"/>
    </location>
</feature>
<sequence>MQAIVIGIAASLFFASTFVLNRSMDLAGGSWIWSAALRYLFTVPFLLLLVLSRNNLQALIAEMRARPDAWLLWSTVGFGLFYAPLCFAAAYGPAWLVAGTWQITIVAGCLLVPVFFHKAVPQGAGFLGIPLRELATSLFILLGVVLIQMQAARHTAPGDLAAGFFPVLIAAFAYPLGNRKMMAVCQGKLDVYQRVLGMTLASMPFWLLLSAYGTVTVGLPDWNQIVQSLLVAVCSGIIATVLFFYATDLTNGDAKKLAAVEATQAGEVVFTILGEVVFLAAPIPSGFSLAGIAVIIAGMVAHSINSHKQ</sequence>
<feature type="transmembrane region" description="Helical" evidence="1">
    <location>
        <begin position="198"/>
        <end position="219"/>
    </location>
</feature>
<organism evidence="2 3">
    <name type="scientific">Sporomusa sphaeroides DSM 2875</name>
    <dbReference type="NCBI Taxonomy" id="1337886"/>
    <lineage>
        <taxon>Bacteria</taxon>
        <taxon>Bacillati</taxon>
        <taxon>Bacillota</taxon>
        <taxon>Negativicutes</taxon>
        <taxon>Selenomonadales</taxon>
        <taxon>Sporomusaceae</taxon>
        <taxon>Sporomusa</taxon>
    </lineage>
</organism>
<dbReference type="InterPro" id="IPR032713">
    <property type="entry name" value="EmrE"/>
</dbReference>
<keyword evidence="1" id="KW-1133">Transmembrane helix</keyword>
<dbReference type="Proteomes" id="UP000245702">
    <property type="component" value="Unassembled WGS sequence"/>
</dbReference>
<proteinExistence type="predicted"/>
<evidence type="ECO:0008006" key="4">
    <source>
        <dbReference type="Google" id="ProtNLM"/>
    </source>
</evidence>
<reference evidence="2 3" key="1">
    <citation type="submission" date="2016-01" db="EMBL/GenBank/DDBJ databases">
        <authorList>
            <person name="Brown R."/>
        </authorList>
    </citation>
    <scope>NUCLEOTIDE SEQUENCE [LARGE SCALE GENOMIC DNA]</scope>
    <source>
        <strain evidence="2">Sporomusa sphaeroides DSM 2875</strain>
    </source>
</reference>
<evidence type="ECO:0000313" key="3">
    <source>
        <dbReference type="Proteomes" id="UP000245702"/>
    </source>
</evidence>
<feature type="transmembrane region" description="Helical" evidence="1">
    <location>
        <begin position="98"/>
        <end position="117"/>
    </location>
</feature>